<feature type="transmembrane region" description="Helical" evidence="6">
    <location>
        <begin position="531"/>
        <end position="550"/>
    </location>
</feature>
<evidence type="ECO:0000256" key="1">
    <source>
        <dbReference type="ARBA" id="ARBA00004141"/>
    </source>
</evidence>
<evidence type="ECO:0000256" key="6">
    <source>
        <dbReference type="SAM" id="Phobius"/>
    </source>
</evidence>
<dbReference type="Pfam" id="PF12832">
    <property type="entry name" value="MFS_1_like"/>
    <property type="match status" value="1"/>
</dbReference>
<feature type="transmembrane region" description="Helical" evidence="6">
    <location>
        <begin position="98"/>
        <end position="123"/>
    </location>
</feature>
<keyword evidence="5 6" id="KW-0472">Membrane</keyword>
<dbReference type="PANTHER" id="PTHR16172">
    <property type="entry name" value="MAJOR FACILITATOR SUPERFAMILY DOMAIN-CONTAINING PROTEIN 6-LIKE"/>
    <property type="match status" value="1"/>
</dbReference>
<evidence type="ECO:0000313" key="10">
    <source>
        <dbReference type="RefSeq" id="XP_011297699.1"/>
    </source>
</evidence>
<evidence type="ECO:0000259" key="7">
    <source>
        <dbReference type="Pfam" id="PF12832"/>
    </source>
</evidence>
<dbReference type="RefSeq" id="XP_011297699.1">
    <property type="nucleotide sequence ID" value="XM_011299397.1"/>
</dbReference>
<dbReference type="GeneID" id="105263286"/>
<dbReference type="KEGG" id="fas:105263286"/>
<evidence type="ECO:0000256" key="2">
    <source>
        <dbReference type="ARBA" id="ARBA00005241"/>
    </source>
</evidence>
<accession>A0A9R1TVB1</accession>
<proteinExistence type="inferred from homology"/>
<dbReference type="SUPFAM" id="SSF103473">
    <property type="entry name" value="MFS general substrate transporter"/>
    <property type="match status" value="1"/>
</dbReference>
<dbReference type="GO" id="GO:0016020">
    <property type="term" value="C:membrane"/>
    <property type="evidence" value="ECO:0007669"/>
    <property type="project" value="UniProtKB-SubCell"/>
</dbReference>
<dbReference type="Gene3D" id="1.20.1250.20">
    <property type="entry name" value="MFS general substrate transporter like domains"/>
    <property type="match status" value="2"/>
</dbReference>
<protein>
    <submittedName>
        <fullName evidence="9 10">Uncharacterized protein SP1173</fullName>
    </submittedName>
</protein>
<evidence type="ECO:0000256" key="5">
    <source>
        <dbReference type="ARBA" id="ARBA00023136"/>
    </source>
</evidence>
<evidence type="ECO:0000313" key="9">
    <source>
        <dbReference type="RefSeq" id="XP_011297698.1"/>
    </source>
</evidence>
<dbReference type="CTD" id="38744"/>
<keyword evidence="4 6" id="KW-1133">Transmembrane helix</keyword>
<gene>
    <name evidence="9 10" type="primary">SP1173</name>
</gene>
<name>A0A9R1SV43_9HYME</name>
<evidence type="ECO:0000256" key="3">
    <source>
        <dbReference type="ARBA" id="ARBA00022692"/>
    </source>
</evidence>
<feature type="transmembrane region" description="Helical" evidence="6">
    <location>
        <begin position="387"/>
        <end position="407"/>
    </location>
</feature>
<feature type="transmembrane region" description="Helical" evidence="6">
    <location>
        <begin position="65"/>
        <end position="86"/>
    </location>
</feature>
<dbReference type="Proteomes" id="UP000694866">
    <property type="component" value="Unplaced"/>
</dbReference>
<dbReference type="InterPro" id="IPR036259">
    <property type="entry name" value="MFS_trans_sf"/>
</dbReference>
<keyword evidence="8" id="KW-1185">Reference proteome</keyword>
<dbReference type="InterPro" id="IPR024989">
    <property type="entry name" value="MFS_assoc_dom"/>
</dbReference>
<dbReference type="InterPro" id="IPR051717">
    <property type="entry name" value="MFS_MFSD6"/>
</dbReference>
<feature type="domain" description="Major facilitator superfamily associated" evidence="7">
    <location>
        <begin position="25"/>
        <end position="613"/>
    </location>
</feature>
<comment type="subcellular location">
    <subcellularLocation>
        <location evidence="1">Membrane</location>
        <topology evidence="1">Multi-pass membrane protein</topology>
    </subcellularLocation>
</comment>
<keyword evidence="3 6" id="KW-0812">Transmembrane</keyword>
<feature type="transmembrane region" description="Helical" evidence="6">
    <location>
        <begin position="591"/>
        <end position="614"/>
    </location>
</feature>
<feature type="transmembrane region" description="Helical" evidence="6">
    <location>
        <begin position="626"/>
        <end position="645"/>
    </location>
</feature>
<reference evidence="9 10" key="1">
    <citation type="submission" date="2025-04" db="UniProtKB">
        <authorList>
            <consortium name="RefSeq"/>
        </authorList>
    </citation>
    <scope>IDENTIFICATION</scope>
    <source>
        <strain evidence="9 10">USDA-PBARC FA_bdor</strain>
        <tissue evidence="9 10">Whole organism</tissue>
    </source>
</reference>
<feature type="transmembrane region" description="Helical" evidence="6">
    <location>
        <begin position="414"/>
        <end position="433"/>
    </location>
</feature>
<feature type="transmembrane region" description="Helical" evidence="6">
    <location>
        <begin position="21"/>
        <end position="45"/>
    </location>
</feature>
<dbReference type="OrthoDB" id="6414167at2759"/>
<dbReference type="AlphaFoldDB" id="A0A9R1SV43"/>
<evidence type="ECO:0000256" key="4">
    <source>
        <dbReference type="ARBA" id="ARBA00022989"/>
    </source>
</evidence>
<feature type="transmembrane region" description="Helical" evidence="6">
    <location>
        <begin position="500"/>
        <end position="519"/>
    </location>
</feature>
<evidence type="ECO:0000313" key="8">
    <source>
        <dbReference type="Proteomes" id="UP000694866"/>
    </source>
</evidence>
<organism evidence="8 10">
    <name type="scientific">Fopius arisanus</name>
    <dbReference type="NCBI Taxonomy" id="64838"/>
    <lineage>
        <taxon>Eukaryota</taxon>
        <taxon>Metazoa</taxon>
        <taxon>Ecdysozoa</taxon>
        <taxon>Arthropoda</taxon>
        <taxon>Hexapoda</taxon>
        <taxon>Insecta</taxon>
        <taxon>Pterygota</taxon>
        <taxon>Neoptera</taxon>
        <taxon>Endopterygota</taxon>
        <taxon>Hymenoptera</taxon>
        <taxon>Apocrita</taxon>
        <taxon>Ichneumonoidea</taxon>
        <taxon>Braconidae</taxon>
        <taxon>Opiinae</taxon>
        <taxon>Fopius</taxon>
    </lineage>
</organism>
<dbReference type="PANTHER" id="PTHR16172:SF27">
    <property type="entry name" value="FI19426P1"/>
    <property type="match status" value="1"/>
</dbReference>
<feature type="transmembrane region" description="Helical" evidence="6">
    <location>
        <begin position="468"/>
        <end position="485"/>
    </location>
</feature>
<accession>A0A9R1SV43</accession>
<sequence length="696" mass="77105">MSMASIETMGSVKDAPEKKLVNLNLISLKCLLFLFFGGMGCLFPFLPLHMVKVGLTLEETRLVSMISPVIAIIGPLIVAPVADKLASCQGSKPSTGRYLRVMIAIVSFLSAVFYSLLLLVPIVERIELPKELRPTLKFACDRNGATIFQERNNEFSTCYNWTSDSRVCGILLRNCRYECPPTVPIRQSARNRVVNLPERRPDIDFEGSGDLSVKPLDLTNDEVEWRKKDRHNAPKHRRFVSAEKAPPHLCFDNGKERVCHVYTNASRSLSIQASFQVASNARERGDWCAYPIAESHCRIPNDLEIRYNGSCTVECDLLDPSMLQVNIDTENQCSQVAGDPEMTFWMYITIRSLADIFPTAGVALIDAAMVIATRETSCGRGDVGRQLAFGSLGFATFGSLSGYLNTLTSPRPPYLLPIVLHVVLMVLTAVVSLSSSGMPLSPPEWWWHTRSGMLAVPMSAVKRYGSETAALVLVMMILGTFWSAMDSYLPLHLSNLQADALTVGVVLTVGAVPAIVFLWRSEHLVDYCGHSNLLIIAFTMYIVRFTGLSLVNHPWWALAAEAFELFTLGIMWITAILYLRHLIPRHLTVTAQALPVVAHFCVGRCLGAVIAAYIDFGETDVESIKLVYQCMAIAAAIVAVVYFIVYHGVLKPRCHAQNVQGSRNTPSVVQGMNGNGRYTPLRVYHNGMGKKGQFRY</sequence>
<dbReference type="RefSeq" id="XP_011297698.1">
    <property type="nucleotide sequence ID" value="XM_011299396.1"/>
</dbReference>
<comment type="similarity">
    <text evidence="2">Belongs to the major facilitator superfamily. MFSD6 family.</text>
</comment>
<feature type="transmembrane region" description="Helical" evidence="6">
    <location>
        <begin position="556"/>
        <end position="579"/>
    </location>
</feature>